<reference evidence="3 4" key="1">
    <citation type="submission" date="2018-11" db="EMBL/GenBank/DDBJ databases">
        <title>Sequencing the genomes of 1000 actinobacteria strains.</title>
        <authorList>
            <person name="Klenk H.-P."/>
        </authorList>
    </citation>
    <scope>NUCLEOTIDE SEQUENCE [LARGE SCALE GENOMIC DNA]</scope>
    <source>
        <strain evidence="3 4">DSM 43634</strain>
    </source>
</reference>
<feature type="region of interest" description="Disordered" evidence="1">
    <location>
        <begin position="32"/>
        <end position="82"/>
    </location>
</feature>
<name>A0A3N1GHB3_9ACTN</name>
<evidence type="ECO:0008006" key="5">
    <source>
        <dbReference type="Google" id="ProtNLM"/>
    </source>
</evidence>
<evidence type="ECO:0000313" key="4">
    <source>
        <dbReference type="Proteomes" id="UP000271683"/>
    </source>
</evidence>
<proteinExistence type="predicted"/>
<gene>
    <name evidence="3" type="ORF">EDD30_2429</name>
</gene>
<keyword evidence="2" id="KW-0732">Signal</keyword>
<evidence type="ECO:0000256" key="2">
    <source>
        <dbReference type="SAM" id="SignalP"/>
    </source>
</evidence>
<protein>
    <recommendedName>
        <fullName evidence="5">DUF5666 domain-containing protein</fullName>
    </recommendedName>
</protein>
<sequence length="146" mass="14233">MISQRMTLVAMTLVALSIAGCANGAGPDAGVPAGAPAAETSASAPAPSAPSASAPPASVPSAVPGEESSAKPPAASGSRTISGKITAGVEPNCLLLGDNLLVFDQESLRTKAKVGATVTVTGRSEAGMMSTCQQGTPFIVTAIRAK</sequence>
<dbReference type="EMBL" id="RJKL01000001">
    <property type="protein sequence ID" value="ROP29627.1"/>
    <property type="molecule type" value="Genomic_DNA"/>
</dbReference>
<dbReference type="AlphaFoldDB" id="A0A3N1GHB3"/>
<feature type="chain" id="PRO_5018324824" description="DUF5666 domain-containing protein" evidence="2">
    <location>
        <begin position="25"/>
        <end position="146"/>
    </location>
</feature>
<dbReference type="Proteomes" id="UP000271683">
    <property type="component" value="Unassembled WGS sequence"/>
</dbReference>
<comment type="caution">
    <text evidence="3">The sequence shown here is derived from an EMBL/GenBank/DDBJ whole genome shotgun (WGS) entry which is preliminary data.</text>
</comment>
<organism evidence="3 4">
    <name type="scientific">Couchioplanes caeruleus</name>
    <dbReference type="NCBI Taxonomy" id="56438"/>
    <lineage>
        <taxon>Bacteria</taxon>
        <taxon>Bacillati</taxon>
        <taxon>Actinomycetota</taxon>
        <taxon>Actinomycetes</taxon>
        <taxon>Micromonosporales</taxon>
        <taxon>Micromonosporaceae</taxon>
        <taxon>Couchioplanes</taxon>
    </lineage>
</organism>
<feature type="compositionally biased region" description="Low complexity" evidence="1">
    <location>
        <begin position="32"/>
        <end position="64"/>
    </location>
</feature>
<dbReference type="PROSITE" id="PS51257">
    <property type="entry name" value="PROKAR_LIPOPROTEIN"/>
    <property type="match status" value="1"/>
</dbReference>
<evidence type="ECO:0000256" key="1">
    <source>
        <dbReference type="SAM" id="MobiDB-lite"/>
    </source>
</evidence>
<accession>A0A3N1GHB3</accession>
<evidence type="ECO:0000313" key="3">
    <source>
        <dbReference type="EMBL" id="ROP29627.1"/>
    </source>
</evidence>
<feature type="signal peptide" evidence="2">
    <location>
        <begin position="1"/>
        <end position="24"/>
    </location>
</feature>